<evidence type="ECO:0000313" key="2">
    <source>
        <dbReference type="EMBL" id="OHA33175.1"/>
    </source>
</evidence>
<keyword evidence="1" id="KW-1133">Transmembrane helix</keyword>
<feature type="transmembrane region" description="Helical" evidence="1">
    <location>
        <begin position="15"/>
        <end position="34"/>
    </location>
</feature>
<dbReference type="AlphaFoldDB" id="A0A1G2NAJ0"/>
<keyword evidence="1" id="KW-0812">Transmembrane</keyword>
<feature type="transmembrane region" description="Helical" evidence="1">
    <location>
        <begin position="120"/>
        <end position="142"/>
    </location>
</feature>
<organism evidence="2 3">
    <name type="scientific">Candidatus Taylorbacteria bacterium RIFCSPLOWO2_01_FULL_45_15b</name>
    <dbReference type="NCBI Taxonomy" id="1802319"/>
    <lineage>
        <taxon>Bacteria</taxon>
        <taxon>Candidatus Tayloriibacteriota</taxon>
    </lineage>
</organism>
<proteinExistence type="predicted"/>
<comment type="caution">
    <text evidence="2">The sequence shown here is derived from an EMBL/GenBank/DDBJ whole genome shotgun (WGS) entry which is preliminary data.</text>
</comment>
<evidence type="ECO:0008006" key="4">
    <source>
        <dbReference type="Google" id="ProtNLM"/>
    </source>
</evidence>
<feature type="transmembrane region" description="Helical" evidence="1">
    <location>
        <begin position="163"/>
        <end position="183"/>
    </location>
</feature>
<accession>A0A1G2NAJ0</accession>
<protein>
    <recommendedName>
        <fullName evidence="4">TVP38/TMEM64 family membrane protein</fullName>
    </recommendedName>
</protein>
<dbReference type="Proteomes" id="UP000176221">
    <property type="component" value="Unassembled WGS sequence"/>
</dbReference>
<name>A0A1G2NAJ0_9BACT</name>
<feature type="transmembrane region" description="Helical" evidence="1">
    <location>
        <begin position="46"/>
        <end position="69"/>
    </location>
</feature>
<gene>
    <name evidence="2" type="ORF">A2928_03100</name>
</gene>
<dbReference type="STRING" id="1802319.A2928_03100"/>
<dbReference type="EMBL" id="MHRX01000035">
    <property type="protein sequence ID" value="OHA33175.1"/>
    <property type="molecule type" value="Genomic_DNA"/>
</dbReference>
<evidence type="ECO:0000313" key="3">
    <source>
        <dbReference type="Proteomes" id="UP000176221"/>
    </source>
</evidence>
<keyword evidence="1" id="KW-0472">Membrane</keyword>
<evidence type="ECO:0000256" key="1">
    <source>
        <dbReference type="SAM" id="Phobius"/>
    </source>
</evidence>
<feature type="transmembrane region" description="Helical" evidence="1">
    <location>
        <begin position="81"/>
        <end position="100"/>
    </location>
</feature>
<sequence>MRRKINYNGRLKRDLFWVGVSIVFAIFLIKLGVLEEFLAATSGVKILASFIAGIFFTSVFTIAPASIALAELATSTNIYMVAFYGALGAMLGDLIIFFFIRDVFAVDLNGALMHSRFKKFARYLHLGFMRWAAPLLGALIIASPLPDELGLSLMGAAHMKTRYLIPVSFAFNFIGVLIIAFIARSL</sequence>
<reference evidence="2 3" key="1">
    <citation type="journal article" date="2016" name="Nat. Commun.">
        <title>Thousands of microbial genomes shed light on interconnected biogeochemical processes in an aquifer system.</title>
        <authorList>
            <person name="Anantharaman K."/>
            <person name="Brown C.T."/>
            <person name="Hug L.A."/>
            <person name="Sharon I."/>
            <person name="Castelle C.J."/>
            <person name="Probst A.J."/>
            <person name="Thomas B.C."/>
            <person name="Singh A."/>
            <person name="Wilkins M.J."/>
            <person name="Karaoz U."/>
            <person name="Brodie E.L."/>
            <person name="Williams K.H."/>
            <person name="Hubbard S.S."/>
            <person name="Banfield J.F."/>
        </authorList>
    </citation>
    <scope>NUCLEOTIDE SEQUENCE [LARGE SCALE GENOMIC DNA]</scope>
</reference>